<dbReference type="AlphaFoldDB" id="A0A9P1MF37"/>
<evidence type="ECO:0000256" key="1">
    <source>
        <dbReference type="SAM" id="SignalP"/>
    </source>
</evidence>
<dbReference type="InterPro" id="IPR052762">
    <property type="entry name" value="PCW_deacetylase/CE"/>
</dbReference>
<reference evidence="4" key="1">
    <citation type="submission" date="2022-11" db="EMBL/GenBank/DDBJ databases">
        <authorList>
            <person name="Scott C."/>
            <person name="Bruce N."/>
        </authorList>
    </citation>
    <scope>NUCLEOTIDE SEQUENCE</scope>
</reference>
<dbReference type="OrthoDB" id="426133at2759"/>
<dbReference type="InterPro" id="IPR013830">
    <property type="entry name" value="SGNH_hydro"/>
</dbReference>
<organism evidence="4 5">
    <name type="scientific">Parascedosporium putredinis</name>
    <dbReference type="NCBI Taxonomy" id="1442378"/>
    <lineage>
        <taxon>Eukaryota</taxon>
        <taxon>Fungi</taxon>
        <taxon>Dikarya</taxon>
        <taxon>Ascomycota</taxon>
        <taxon>Pezizomycotina</taxon>
        <taxon>Sordariomycetes</taxon>
        <taxon>Hypocreomycetidae</taxon>
        <taxon>Microascales</taxon>
        <taxon>Microascaceae</taxon>
        <taxon>Parascedosporium</taxon>
    </lineage>
</organism>
<keyword evidence="1" id="KW-0732">Signal</keyword>
<comment type="caution">
    <text evidence="4">The sequence shown here is derived from an EMBL/GenBank/DDBJ whole genome shotgun (WGS) entry which is preliminary data.</text>
</comment>
<feature type="chain" id="PRO_5040206503" evidence="1">
    <location>
        <begin position="19"/>
        <end position="345"/>
    </location>
</feature>
<dbReference type="EMBL" id="CALLCH030000019">
    <property type="protein sequence ID" value="CAI4218937.1"/>
    <property type="molecule type" value="Genomic_DNA"/>
</dbReference>
<sequence>MKAYFNIIVLAGLVAAQAEVRLLGRVNPETKELTWAGTGVSFTFTGTQATIGIASTKGSSSVELTIDGESTVIENVEGDISTPDGLSEGEHRVVLRKRSGPDFGSIVIGEVETDGTLVAEEPRARQIEVIGDSISVGYGLDGTNPCPNTAIVENNPKTYGVLAAEALEADYSIVAWSGRGLTRNYADPSLDNIAIMPEIYSRYGANDAAGSYTFPEEWNPDVVVINLGTNDWSYLGARDPIEPAVFTEAMVEFVQELQGHYPDATYFLLSSPMLNDDYPSSEDAQHSTHAKALQSAIAEIGGDNIHFLDWPAQGSDVGCDYHPNAATNAAQAVVLADAIAKELDW</sequence>
<dbReference type="PANTHER" id="PTHR37834:SF2">
    <property type="entry name" value="ESTERASE, SGNH HYDROLASE-TYPE"/>
    <property type="match status" value="1"/>
</dbReference>
<keyword evidence="5" id="KW-1185">Reference proteome</keyword>
<dbReference type="InterPro" id="IPR040794">
    <property type="entry name" value="CE2_N"/>
</dbReference>
<evidence type="ECO:0000313" key="4">
    <source>
        <dbReference type="EMBL" id="CAI4218937.1"/>
    </source>
</evidence>
<dbReference type="Proteomes" id="UP000838763">
    <property type="component" value="Unassembled WGS sequence"/>
</dbReference>
<evidence type="ECO:0000259" key="2">
    <source>
        <dbReference type="Pfam" id="PF13472"/>
    </source>
</evidence>
<dbReference type="Gene3D" id="3.40.50.1110">
    <property type="entry name" value="SGNH hydrolase"/>
    <property type="match status" value="1"/>
</dbReference>
<feature type="signal peptide" evidence="1">
    <location>
        <begin position="1"/>
        <end position="18"/>
    </location>
</feature>
<dbReference type="Pfam" id="PF17996">
    <property type="entry name" value="CE2_N"/>
    <property type="match status" value="1"/>
</dbReference>
<dbReference type="InterPro" id="IPR037461">
    <property type="entry name" value="CtCE2-like_dom"/>
</dbReference>
<accession>A0A9P1MF37</accession>
<dbReference type="CDD" id="cd01831">
    <property type="entry name" value="Endoglucanase_E_like"/>
    <property type="match status" value="1"/>
</dbReference>
<protein>
    <submittedName>
        <fullName evidence="4">Uncharacterized protein</fullName>
    </submittedName>
</protein>
<proteinExistence type="predicted"/>
<evidence type="ECO:0000259" key="3">
    <source>
        <dbReference type="Pfam" id="PF17996"/>
    </source>
</evidence>
<gene>
    <name evidence="4" type="ORF">PPNO1_LOCUS8508</name>
</gene>
<dbReference type="SUPFAM" id="SSF52266">
    <property type="entry name" value="SGNH hydrolase"/>
    <property type="match status" value="1"/>
</dbReference>
<feature type="domain" description="Carbohydrate esterase 2 N-terminal" evidence="3">
    <location>
        <begin position="24"/>
        <end position="116"/>
    </location>
</feature>
<feature type="domain" description="SGNH hydrolase-type esterase" evidence="2">
    <location>
        <begin position="129"/>
        <end position="329"/>
    </location>
</feature>
<dbReference type="PANTHER" id="PTHR37834">
    <property type="entry name" value="GDSL-LIKE LIPASE/ACYLHYDROLASE DOMAIN PROTEIN (AFU_ORTHOLOGUE AFUA_2G00620)"/>
    <property type="match status" value="1"/>
</dbReference>
<dbReference type="Pfam" id="PF13472">
    <property type="entry name" value="Lipase_GDSL_2"/>
    <property type="match status" value="1"/>
</dbReference>
<evidence type="ECO:0000313" key="5">
    <source>
        <dbReference type="Proteomes" id="UP000838763"/>
    </source>
</evidence>
<dbReference type="Gene3D" id="2.60.120.260">
    <property type="entry name" value="Galactose-binding domain-like"/>
    <property type="match status" value="1"/>
</dbReference>
<dbReference type="InterPro" id="IPR036514">
    <property type="entry name" value="SGNH_hydro_sf"/>
</dbReference>
<name>A0A9P1MF37_9PEZI</name>
<dbReference type="GO" id="GO:0052689">
    <property type="term" value="F:carboxylic ester hydrolase activity"/>
    <property type="evidence" value="ECO:0007669"/>
    <property type="project" value="InterPro"/>
</dbReference>